<name>A0A382KQP7_9ZZZZ</name>
<reference evidence="2" key="1">
    <citation type="submission" date="2018-05" db="EMBL/GenBank/DDBJ databases">
        <authorList>
            <person name="Lanie J.A."/>
            <person name="Ng W.-L."/>
            <person name="Kazmierczak K.M."/>
            <person name="Andrzejewski T.M."/>
            <person name="Davidsen T.M."/>
            <person name="Wayne K.J."/>
            <person name="Tettelin H."/>
            <person name="Glass J.I."/>
            <person name="Rusch D."/>
            <person name="Podicherti R."/>
            <person name="Tsui H.-C.T."/>
            <person name="Winkler M.E."/>
        </authorList>
    </citation>
    <scope>NUCLEOTIDE SEQUENCE</scope>
</reference>
<feature type="non-terminal residue" evidence="2">
    <location>
        <position position="1"/>
    </location>
</feature>
<feature type="non-terminal residue" evidence="2">
    <location>
        <position position="93"/>
    </location>
</feature>
<protein>
    <submittedName>
        <fullName evidence="2">Uncharacterized protein</fullName>
    </submittedName>
</protein>
<accession>A0A382KQP7</accession>
<dbReference type="EMBL" id="UINC01081289">
    <property type="protein sequence ID" value="SVC24991.1"/>
    <property type="molecule type" value="Genomic_DNA"/>
</dbReference>
<sequence length="93" mass="10129">VAESARTARRPRRVSPAAVGDDPGYGGAERRAGRQVSQLAPADMGALRGGYARCSGRPVRGGVPHHFVDDDRRHRLFRISALRCRCRPEPGIL</sequence>
<evidence type="ECO:0000313" key="2">
    <source>
        <dbReference type="EMBL" id="SVC24991.1"/>
    </source>
</evidence>
<organism evidence="2">
    <name type="scientific">marine metagenome</name>
    <dbReference type="NCBI Taxonomy" id="408172"/>
    <lineage>
        <taxon>unclassified sequences</taxon>
        <taxon>metagenomes</taxon>
        <taxon>ecological metagenomes</taxon>
    </lineage>
</organism>
<proteinExistence type="predicted"/>
<evidence type="ECO:0000256" key="1">
    <source>
        <dbReference type="SAM" id="MobiDB-lite"/>
    </source>
</evidence>
<feature type="region of interest" description="Disordered" evidence="1">
    <location>
        <begin position="1"/>
        <end position="39"/>
    </location>
</feature>
<dbReference type="AlphaFoldDB" id="A0A382KQP7"/>
<gene>
    <name evidence="2" type="ORF">METZ01_LOCUS277845</name>
</gene>